<gene>
    <name evidence="1" type="ORF">BK138_34155</name>
</gene>
<evidence type="ECO:0000313" key="1">
    <source>
        <dbReference type="EMBL" id="OMF45014.1"/>
    </source>
</evidence>
<proteinExistence type="predicted"/>
<dbReference type="EMBL" id="MRTP01000024">
    <property type="protein sequence ID" value="OMF45014.1"/>
    <property type="molecule type" value="Genomic_DNA"/>
</dbReference>
<keyword evidence="2" id="KW-1185">Reference proteome</keyword>
<comment type="caution">
    <text evidence="1">The sequence shown here is derived from an EMBL/GenBank/DDBJ whole genome shotgun (WGS) entry which is preliminary data.</text>
</comment>
<accession>A0A1R1DZI5</accession>
<name>A0A1R1DZI5_9BACL</name>
<protein>
    <submittedName>
        <fullName evidence="1">Uncharacterized protein</fullName>
    </submittedName>
</protein>
<reference evidence="1 2" key="1">
    <citation type="submission" date="2016-11" db="EMBL/GenBank/DDBJ databases">
        <title>Paenibacillus species isolates.</title>
        <authorList>
            <person name="Beno S.M."/>
        </authorList>
    </citation>
    <scope>NUCLEOTIDE SEQUENCE [LARGE SCALE GENOMIC DNA]</scope>
    <source>
        <strain evidence="1 2">FSL R5-0378</strain>
    </source>
</reference>
<dbReference type="RefSeq" id="WP_076176854.1">
    <property type="nucleotide sequence ID" value="NZ_MRTP01000024.1"/>
</dbReference>
<sequence length="112" mass="13306">MLNKKKKRRPKPILFQIPPKSIDDRNKQMYVNASINELEWLDEMEAIPDSEQVHLIVELPKQVYEYVLKNEEEWTRSFHNSLRSALQPVIDPESIQAMKYHLQFGRSNGEIK</sequence>
<dbReference type="AlphaFoldDB" id="A0A1R1DZI5"/>
<dbReference type="Proteomes" id="UP000187172">
    <property type="component" value="Unassembled WGS sequence"/>
</dbReference>
<evidence type="ECO:0000313" key="2">
    <source>
        <dbReference type="Proteomes" id="UP000187172"/>
    </source>
</evidence>
<organism evidence="1 2">
    <name type="scientific">Paenibacillus rhizosphaerae</name>
    <dbReference type="NCBI Taxonomy" id="297318"/>
    <lineage>
        <taxon>Bacteria</taxon>
        <taxon>Bacillati</taxon>
        <taxon>Bacillota</taxon>
        <taxon>Bacilli</taxon>
        <taxon>Bacillales</taxon>
        <taxon>Paenibacillaceae</taxon>
        <taxon>Paenibacillus</taxon>
    </lineage>
</organism>